<proteinExistence type="predicted"/>
<dbReference type="Pfam" id="PF22688">
    <property type="entry name" value="Hda_lid"/>
    <property type="match status" value="1"/>
</dbReference>
<gene>
    <name evidence="2" type="ORF">SAMN07250955_101490</name>
</gene>
<dbReference type="PANTHER" id="PTHR30050:SF5">
    <property type="entry name" value="DNAA REGULATORY INACTIVATOR HDA"/>
    <property type="match status" value="1"/>
</dbReference>
<dbReference type="InterPro" id="IPR027417">
    <property type="entry name" value="P-loop_NTPase"/>
</dbReference>
<dbReference type="PANTHER" id="PTHR30050">
    <property type="entry name" value="CHROMOSOMAL REPLICATION INITIATOR PROTEIN DNAA"/>
    <property type="match status" value="1"/>
</dbReference>
<evidence type="ECO:0000313" key="3">
    <source>
        <dbReference type="Proteomes" id="UP000197065"/>
    </source>
</evidence>
<keyword evidence="3" id="KW-1185">Reference proteome</keyword>
<evidence type="ECO:0000259" key="1">
    <source>
        <dbReference type="Pfam" id="PF22688"/>
    </source>
</evidence>
<dbReference type="GO" id="GO:0005886">
    <property type="term" value="C:plasma membrane"/>
    <property type="evidence" value="ECO:0007669"/>
    <property type="project" value="TreeGrafter"/>
</dbReference>
<dbReference type="SUPFAM" id="SSF52540">
    <property type="entry name" value="P-loop containing nucleoside triphosphate hydrolases"/>
    <property type="match status" value="1"/>
</dbReference>
<feature type="domain" description="Hda lid" evidence="1">
    <location>
        <begin position="162"/>
        <end position="221"/>
    </location>
</feature>
<sequence>MKIDADQLALDLPHLEGSELADFLPAASNREALNAILVWPDWPATALLLAGPEGAGKTHLARIWAKRAGAVILGAADLWEAAGPLGRLGRRQAAVVDGADDITDEATLFHLYNALAERQGHLLLTGSRPLAEWPIRLPDLRSRLRTAWHVRIDPPCDALLAALLIKQFADRQLRVDPGVVDYLVSRMERSFPAVRLLVTALDRASLRARRPIRLTLARDVLAMLRDEATAAPADHAPEEFELIGR</sequence>
<dbReference type="AlphaFoldDB" id="A0A212Q876"/>
<dbReference type="InterPro" id="IPR055199">
    <property type="entry name" value="Hda_lid"/>
</dbReference>
<reference evidence="2 3" key="1">
    <citation type="submission" date="2017-06" db="EMBL/GenBank/DDBJ databases">
        <authorList>
            <person name="Kim H.J."/>
            <person name="Triplett B.A."/>
        </authorList>
    </citation>
    <scope>NUCLEOTIDE SEQUENCE [LARGE SCALE GENOMIC DNA]</scope>
    <source>
        <strain evidence="2 3">B29T1</strain>
    </source>
</reference>
<dbReference type="RefSeq" id="WP_243389676.1">
    <property type="nucleotide sequence ID" value="NZ_FYEH01000001.1"/>
</dbReference>
<dbReference type="Proteomes" id="UP000197065">
    <property type="component" value="Unassembled WGS sequence"/>
</dbReference>
<accession>A0A212Q876</accession>
<dbReference type="EMBL" id="FYEH01000001">
    <property type="protein sequence ID" value="SNB55571.1"/>
    <property type="molecule type" value="Genomic_DNA"/>
</dbReference>
<dbReference type="GO" id="GO:0006270">
    <property type="term" value="P:DNA replication initiation"/>
    <property type="evidence" value="ECO:0007669"/>
    <property type="project" value="TreeGrafter"/>
</dbReference>
<protein>
    <submittedName>
        <fullName evidence="2">Regulatory inactivation of DnaA Hda protein</fullName>
    </submittedName>
</protein>
<organism evidence="2 3">
    <name type="scientific">Arboricoccus pini</name>
    <dbReference type="NCBI Taxonomy" id="1963835"/>
    <lineage>
        <taxon>Bacteria</taxon>
        <taxon>Pseudomonadati</taxon>
        <taxon>Pseudomonadota</taxon>
        <taxon>Alphaproteobacteria</taxon>
        <taxon>Geminicoccales</taxon>
        <taxon>Geminicoccaceae</taxon>
        <taxon>Arboricoccus</taxon>
    </lineage>
</organism>
<dbReference type="GO" id="GO:0003688">
    <property type="term" value="F:DNA replication origin binding"/>
    <property type="evidence" value="ECO:0007669"/>
    <property type="project" value="TreeGrafter"/>
</dbReference>
<name>A0A212Q876_9PROT</name>
<dbReference type="Gene3D" id="1.10.8.60">
    <property type="match status" value="1"/>
</dbReference>
<evidence type="ECO:0000313" key="2">
    <source>
        <dbReference type="EMBL" id="SNB55571.1"/>
    </source>
</evidence>
<dbReference type="Gene3D" id="3.40.50.300">
    <property type="entry name" value="P-loop containing nucleotide triphosphate hydrolases"/>
    <property type="match status" value="2"/>
</dbReference>